<keyword evidence="5" id="KW-1185">Reference proteome</keyword>
<keyword evidence="3" id="KW-1133">Transmembrane helix</keyword>
<organism evidence="4 5">
    <name type="scientific">Nocardiopsis changdeensis</name>
    <dbReference type="NCBI Taxonomy" id="2831969"/>
    <lineage>
        <taxon>Bacteria</taxon>
        <taxon>Bacillati</taxon>
        <taxon>Actinomycetota</taxon>
        <taxon>Actinomycetes</taxon>
        <taxon>Streptosporangiales</taxon>
        <taxon>Nocardiopsidaceae</taxon>
        <taxon>Nocardiopsis</taxon>
    </lineage>
</organism>
<keyword evidence="4" id="KW-0614">Plasmid</keyword>
<feature type="coiled-coil region" evidence="1">
    <location>
        <begin position="165"/>
        <end position="247"/>
    </location>
</feature>
<evidence type="ECO:0000256" key="3">
    <source>
        <dbReference type="SAM" id="Phobius"/>
    </source>
</evidence>
<proteinExistence type="predicted"/>
<feature type="compositionally biased region" description="Basic and acidic residues" evidence="2">
    <location>
        <begin position="298"/>
        <end position="309"/>
    </location>
</feature>
<feature type="transmembrane region" description="Helical" evidence="3">
    <location>
        <begin position="59"/>
        <end position="78"/>
    </location>
</feature>
<dbReference type="EMBL" id="CP074134">
    <property type="protein sequence ID" value="QUX26375.1"/>
    <property type="molecule type" value="Genomic_DNA"/>
</dbReference>
<feature type="transmembrane region" description="Helical" evidence="3">
    <location>
        <begin position="90"/>
        <end position="111"/>
    </location>
</feature>
<feature type="region of interest" description="Disordered" evidence="2">
    <location>
        <begin position="290"/>
        <end position="323"/>
    </location>
</feature>
<protein>
    <recommendedName>
        <fullName evidence="6">DUF2637 domain-containing protein</fullName>
    </recommendedName>
</protein>
<feature type="transmembrane region" description="Helical" evidence="3">
    <location>
        <begin position="29"/>
        <end position="47"/>
    </location>
</feature>
<sequence>MERETTETPKKTTTDPDTTVASRIDPVRIGATVVTGASAAFTAWTVWDMLSGIAPDALALGLGVGVEALWLWLLAIEWRQAGLTGQVHRLLTLTGWVLAGAAAAVLIAHGVTEGSWVLLALAVFPVASKGGWHWLTHSHAAATLARLAESARRRDRSAALSTDLTEDDEVELAEIRRKAAKAKAKAAAEAELAAAEAEADRLRQEAEAAAERVRQETEHQMRQDALRRSLEAQMAAQRADADLLKQRFALEQELRIMRPIGAGPAIGNEQVPDDASAITGPLGGTATAGFGFPQSAPPRREPTVDDRAVPRVPTPGGEGERNRAAVLAAYERLAADGTVPSVSAIATEAGVSRRTVNRHLPPQMRG</sequence>
<evidence type="ECO:0000256" key="1">
    <source>
        <dbReference type="SAM" id="Coils"/>
    </source>
</evidence>
<reference evidence="5" key="1">
    <citation type="submission" date="2021-05" db="EMBL/GenBank/DDBJ databases">
        <title>Direct Submission.</title>
        <authorList>
            <person name="Li K."/>
            <person name="Gao J."/>
        </authorList>
    </citation>
    <scope>NUCLEOTIDE SEQUENCE [LARGE SCALE GENOMIC DNA]</scope>
    <source>
        <strain evidence="5">Mg02</strain>
        <plasmid evidence="5">unnamed2</plasmid>
    </source>
</reference>
<dbReference type="Gene3D" id="1.10.357.10">
    <property type="entry name" value="Tetracycline Repressor, domain 2"/>
    <property type="match status" value="1"/>
</dbReference>
<dbReference type="RefSeq" id="WP_220566112.1">
    <property type="nucleotide sequence ID" value="NZ_CP074134.1"/>
</dbReference>
<keyword evidence="3" id="KW-0812">Transmembrane</keyword>
<evidence type="ECO:0008006" key="6">
    <source>
        <dbReference type="Google" id="ProtNLM"/>
    </source>
</evidence>
<name>A0ABX8BVV7_9ACTN</name>
<evidence type="ECO:0000313" key="4">
    <source>
        <dbReference type="EMBL" id="QUX26375.1"/>
    </source>
</evidence>
<evidence type="ECO:0000313" key="5">
    <source>
        <dbReference type="Proteomes" id="UP000676079"/>
    </source>
</evidence>
<accession>A0ABX8BVV7</accession>
<gene>
    <name evidence="4" type="ORF">KGD84_32255</name>
</gene>
<dbReference type="Proteomes" id="UP000676079">
    <property type="component" value="Plasmid unnamed2"/>
</dbReference>
<geneLocation type="plasmid" evidence="4 5">
    <name>unnamed2</name>
</geneLocation>
<keyword evidence="1" id="KW-0175">Coiled coil</keyword>
<keyword evidence="3" id="KW-0472">Membrane</keyword>
<evidence type="ECO:0000256" key="2">
    <source>
        <dbReference type="SAM" id="MobiDB-lite"/>
    </source>
</evidence>